<dbReference type="EMBL" id="JAFHDT010000007">
    <property type="protein sequence ID" value="KAI7807349.1"/>
    <property type="molecule type" value="Genomic_DNA"/>
</dbReference>
<evidence type="ECO:0000313" key="10">
    <source>
        <dbReference type="EMBL" id="KAI7807349.1"/>
    </source>
</evidence>
<keyword evidence="8" id="KW-0812">Transmembrane</keyword>
<keyword evidence="8" id="KW-0472">Membrane</keyword>
<evidence type="ECO:0000256" key="4">
    <source>
        <dbReference type="ARBA" id="ARBA00022729"/>
    </source>
</evidence>
<dbReference type="InterPro" id="IPR039477">
    <property type="entry name" value="ILEI/PANDER_dom"/>
</dbReference>
<evidence type="ECO:0000256" key="3">
    <source>
        <dbReference type="ARBA" id="ARBA00022525"/>
    </source>
</evidence>
<keyword evidence="8" id="KW-1133">Transmembrane helix</keyword>
<dbReference type="InterPro" id="IPR039220">
    <property type="entry name" value="FAM3"/>
</dbReference>
<dbReference type="Proteomes" id="UP001059041">
    <property type="component" value="Linkage Group LG7"/>
</dbReference>
<feature type="domain" description="ILEI/PANDER" evidence="9">
    <location>
        <begin position="104"/>
        <end position="155"/>
    </location>
</feature>
<dbReference type="GO" id="GO:0005576">
    <property type="term" value="C:extracellular region"/>
    <property type="evidence" value="ECO:0007669"/>
    <property type="project" value="UniProtKB-SubCell"/>
</dbReference>
<evidence type="ECO:0000256" key="8">
    <source>
        <dbReference type="SAM" id="Phobius"/>
    </source>
</evidence>
<evidence type="ECO:0000256" key="5">
    <source>
        <dbReference type="ARBA" id="ARBA00022734"/>
    </source>
</evidence>
<evidence type="ECO:0000256" key="7">
    <source>
        <dbReference type="PROSITE-ProRule" id="PRU01375"/>
    </source>
</evidence>
<feature type="transmembrane region" description="Helical" evidence="8">
    <location>
        <begin position="6"/>
        <end position="22"/>
    </location>
</feature>
<sequence length="158" mass="17605">MRSRDLLYVLTTMIIILIWWSMQEAAKRSCNVHDGVDGRSIESSETDCDNRGLFKSQFGCCPHKECSLDHFPFHLRSGAANVVPPKICFNNTIIMGGVRDNSGQGLNIVTINGQTGKILRSNYFNLKSVGPEELLDYLKLIKPGNIILVASHINPETK</sequence>
<accession>A0A9W7WS63</accession>
<comment type="caution">
    <text evidence="10">The sequence shown here is derived from an EMBL/GenBank/DDBJ whole genome shotgun (WGS) entry which is preliminary data.</text>
</comment>
<dbReference type="PANTHER" id="PTHR14592">
    <property type="entry name" value="UNCHARACTERIZED FAM3"/>
    <property type="match status" value="1"/>
</dbReference>
<comment type="subcellular location">
    <subcellularLocation>
        <location evidence="1">Secreted</location>
    </subcellularLocation>
</comment>
<dbReference type="AlphaFoldDB" id="A0A9W7WS63"/>
<dbReference type="GO" id="GO:0030246">
    <property type="term" value="F:carbohydrate binding"/>
    <property type="evidence" value="ECO:0007669"/>
    <property type="project" value="UniProtKB-UniRule"/>
</dbReference>
<keyword evidence="4" id="KW-0732">Signal</keyword>
<dbReference type="Pfam" id="PF15711">
    <property type="entry name" value="ILEI"/>
    <property type="match status" value="1"/>
</dbReference>
<dbReference type="PROSITE" id="PS52031">
    <property type="entry name" value="GG_LECTIN"/>
    <property type="match status" value="1"/>
</dbReference>
<reference evidence="10" key="1">
    <citation type="submission" date="2021-02" db="EMBL/GenBank/DDBJ databases">
        <title>Comparative genomics reveals that relaxation of natural selection precedes convergent phenotypic evolution of cavefish.</title>
        <authorList>
            <person name="Peng Z."/>
        </authorList>
    </citation>
    <scope>NUCLEOTIDE SEQUENCE</scope>
    <source>
        <tissue evidence="10">Muscle</tissue>
    </source>
</reference>
<evidence type="ECO:0000313" key="11">
    <source>
        <dbReference type="Proteomes" id="UP001059041"/>
    </source>
</evidence>
<evidence type="ECO:0000259" key="9">
    <source>
        <dbReference type="Pfam" id="PF15711"/>
    </source>
</evidence>
<organism evidence="10 11">
    <name type="scientific">Triplophysa rosa</name>
    <name type="common">Cave loach</name>
    <dbReference type="NCBI Taxonomy" id="992332"/>
    <lineage>
        <taxon>Eukaryota</taxon>
        <taxon>Metazoa</taxon>
        <taxon>Chordata</taxon>
        <taxon>Craniata</taxon>
        <taxon>Vertebrata</taxon>
        <taxon>Euteleostomi</taxon>
        <taxon>Actinopterygii</taxon>
        <taxon>Neopterygii</taxon>
        <taxon>Teleostei</taxon>
        <taxon>Ostariophysi</taxon>
        <taxon>Cypriniformes</taxon>
        <taxon>Nemacheilidae</taxon>
        <taxon>Triplophysa</taxon>
    </lineage>
</organism>
<keyword evidence="3" id="KW-0964">Secreted</keyword>
<name>A0A9W7WS63_TRIRA</name>
<keyword evidence="5 7" id="KW-0430">Lectin</keyword>
<protein>
    <recommendedName>
        <fullName evidence="9">ILEI/PANDER domain-containing protein</fullName>
    </recommendedName>
</protein>
<keyword evidence="11" id="KW-1185">Reference proteome</keyword>
<comment type="similarity">
    <text evidence="2">Belongs to the FAM3 family.</text>
</comment>
<evidence type="ECO:0000256" key="6">
    <source>
        <dbReference type="ARBA" id="ARBA00023157"/>
    </source>
</evidence>
<evidence type="ECO:0000256" key="2">
    <source>
        <dbReference type="ARBA" id="ARBA00010905"/>
    </source>
</evidence>
<proteinExistence type="inferred from homology"/>
<gene>
    <name evidence="10" type="ORF">IRJ41_002401</name>
</gene>
<evidence type="ECO:0000256" key="1">
    <source>
        <dbReference type="ARBA" id="ARBA00004613"/>
    </source>
</evidence>
<keyword evidence="6" id="KW-1015">Disulfide bond</keyword>